<reference evidence="5 6" key="1">
    <citation type="submission" date="2020-02" db="EMBL/GenBank/DDBJ databases">
        <title>A chromosome-scale genome assembly of the black bullhead catfish (Ameiurus melas).</title>
        <authorList>
            <person name="Wen M."/>
            <person name="Zham M."/>
            <person name="Cabau C."/>
            <person name="Klopp C."/>
            <person name="Donnadieu C."/>
            <person name="Roques C."/>
            <person name="Bouchez O."/>
            <person name="Lampietro C."/>
            <person name="Jouanno E."/>
            <person name="Herpin A."/>
            <person name="Louis A."/>
            <person name="Berthelot C."/>
            <person name="Parey E."/>
            <person name="Roest-Crollius H."/>
            <person name="Braasch I."/>
            <person name="Postlethwait J."/>
            <person name="Robinson-Rechavi M."/>
            <person name="Echchiki A."/>
            <person name="Begum T."/>
            <person name="Montfort J."/>
            <person name="Schartl M."/>
            <person name="Bobe J."/>
            <person name="Guiguen Y."/>
        </authorList>
    </citation>
    <scope>NUCLEOTIDE SEQUENCE [LARGE SCALE GENOMIC DNA]</scope>
    <source>
        <strain evidence="5">M_S1</strain>
        <tissue evidence="5">Blood</tissue>
    </source>
</reference>
<evidence type="ECO:0000256" key="1">
    <source>
        <dbReference type="ARBA" id="ARBA00023054"/>
    </source>
</evidence>
<dbReference type="GO" id="GO:0005856">
    <property type="term" value="C:cytoskeleton"/>
    <property type="evidence" value="ECO:0007669"/>
    <property type="project" value="UniProtKB-ARBA"/>
</dbReference>
<dbReference type="InterPro" id="IPR025252">
    <property type="entry name" value="DUF4200"/>
</dbReference>
<dbReference type="Pfam" id="PF13863">
    <property type="entry name" value="DUF4200"/>
    <property type="match status" value="1"/>
</dbReference>
<accession>A0A7J6AAU4</accession>
<evidence type="ECO:0000256" key="3">
    <source>
        <dbReference type="SAM" id="MobiDB-lite"/>
    </source>
</evidence>
<dbReference type="InterPro" id="IPR051147">
    <property type="entry name" value="CFAP_domain-containing"/>
</dbReference>
<dbReference type="EMBL" id="JAAGNN010000016">
    <property type="protein sequence ID" value="KAF4079127.1"/>
    <property type="molecule type" value="Genomic_DNA"/>
</dbReference>
<proteinExistence type="predicted"/>
<dbReference type="PANTHER" id="PTHR21683">
    <property type="entry name" value="COILED-COIL DOMAIN-CONTAINING PROTEIN 42 LIKE-2-LIKE-RELATED"/>
    <property type="match status" value="1"/>
</dbReference>
<keyword evidence="1 2" id="KW-0175">Coiled coil</keyword>
<dbReference type="PANTHER" id="PTHR21683:SF3">
    <property type="entry name" value="CILIA AND FLAGELLA ASSOCIATED PROTEIN 100"/>
    <property type="match status" value="1"/>
</dbReference>
<comment type="caution">
    <text evidence="5">The sequence shown here is derived from an EMBL/GenBank/DDBJ whole genome shotgun (WGS) entry which is preliminary data.</text>
</comment>
<sequence>MRYSLRMLSAAPPVKEDGHNGNWTEQNPFKMPEDNTIFHFRKTEKARRKQEYQRDLSLSVSEKKTYSGKIKARQLDLRKKLRDGLEDEEEATTYLSQTEVQLPQNAPASKVIMIKDRNIEKESIREFINKKREMFYLEYALAVKREEIAQLEQQASREEKKLAKAEKLLEDDAALFDTFLKENDKNSVEAIRIAEQESKAKMEKVAEIKRVTAKMVAIKSNISKLKDTLQEYKLYKDFLFKISPPEWQEKQRAKKKQSTKSTSAINKGEHEGKSRETDRGKKTSQSHRHTGREKRSPVSRELPPLRETWVHSGHNVMSTPQGSKISSASESDSSEYEEEPELYFTDPQQLLNLLSELEEQNLFLIQNSQETEESLEEFRQTMEQTRKNIEQEANHLKQQIDAMTETVKKEKEKTAELELNTRFFDLGKSKAEEESTLNALGQKVEEVYRSCIGDSETNLSTLQMLMDIESRLGDLLESVELIPADRLAMAERAKEKERRLRLRDEKLIQQKQHQEERIKKAMERAQAEIKRTSGKKLMPRSQPPVRKLKSKEHNDITDEEKEEYLYFFT</sequence>
<feature type="compositionally biased region" description="Polar residues" evidence="3">
    <location>
        <begin position="315"/>
        <end position="325"/>
    </location>
</feature>
<feature type="coiled-coil region" evidence="2">
    <location>
        <begin position="354"/>
        <end position="420"/>
    </location>
</feature>
<protein>
    <recommendedName>
        <fullName evidence="4">DUF4200 domain-containing protein</fullName>
    </recommendedName>
</protein>
<feature type="compositionally biased region" description="Basic and acidic residues" evidence="3">
    <location>
        <begin position="267"/>
        <end position="281"/>
    </location>
</feature>
<evidence type="ECO:0000313" key="5">
    <source>
        <dbReference type="EMBL" id="KAF4079127.1"/>
    </source>
</evidence>
<feature type="region of interest" description="Disordered" evidence="3">
    <location>
        <begin position="529"/>
        <end position="554"/>
    </location>
</feature>
<feature type="compositionally biased region" description="Basic residues" evidence="3">
    <location>
        <begin position="282"/>
        <end position="292"/>
    </location>
</feature>
<feature type="coiled-coil region" evidence="2">
    <location>
        <begin position="141"/>
        <end position="168"/>
    </location>
</feature>
<name>A0A7J6AAU4_AMEME</name>
<feature type="compositionally biased region" description="Acidic residues" evidence="3">
    <location>
        <begin position="332"/>
        <end position="341"/>
    </location>
</feature>
<evidence type="ECO:0000259" key="4">
    <source>
        <dbReference type="Pfam" id="PF13863"/>
    </source>
</evidence>
<gene>
    <name evidence="5" type="ORF">AMELA_G00189430</name>
</gene>
<feature type="domain" description="DUF4200" evidence="4">
    <location>
        <begin position="127"/>
        <end position="244"/>
    </location>
</feature>
<evidence type="ECO:0000256" key="2">
    <source>
        <dbReference type="SAM" id="Coils"/>
    </source>
</evidence>
<evidence type="ECO:0000313" key="6">
    <source>
        <dbReference type="Proteomes" id="UP000593565"/>
    </source>
</evidence>
<dbReference type="Proteomes" id="UP000593565">
    <property type="component" value="Unassembled WGS sequence"/>
</dbReference>
<feature type="region of interest" description="Disordered" evidence="3">
    <location>
        <begin position="1"/>
        <end position="30"/>
    </location>
</feature>
<feature type="region of interest" description="Disordered" evidence="3">
    <location>
        <begin position="248"/>
        <end position="341"/>
    </location>
</feature>
<dbReference type="AlphaFoldDB" id="A0A7J6AAU4"/>
<keyword evidence="6" id="KW-1185">Reference proteome</keyword>
<organism evidence="5 6">
    <name type="scientific">Ameiurus melas</name>
    <name type="common">Black bullhead</name>
    <name type="synonym">Silurus melas</name>
    <dbReference type="NCBI Taxonomy" id="219545"/>
    <lineage>
        <taxon>Eukaryota</taxon>
        <taxon>Metazoa</taxon>
        <taxon>Chordata</taxon>
        <taxon>Craniata</taxon>
        <taxon>Vertebrata</taxon>
        <taxon>Euteleostomi</taxon>
        <taxon>Actinopterygii</taxon>
        <taxon>Neopterygii</taxon>
        <taxon>Teleostei</taxon>
        <taxon>Ostariophysi</taxon>
        <taxon>Siluriformes</taxon>
        <taxon>Ictaluridae</taxon>
        <taxon>Ameiurus</taxon>
    </lineage>
</organism>